<gene>
    <name evidence="1" type="ORF">ANTHELSMS3_02713</name>
</gene>
<dbReference type="Proteomes" id="UP000203589">
    <property type="component" value="Chromosome"/>
</dbReference>
<dbReference type="PANTHER" id="PTHR36452:SF1">
    <property type="entry name" value="DUF2461 DOMAIN-CONTAINING PROTEIN"/>
    <property type="match status" value="1"/>
</dbReference>
<evidence type="ECO:0000313" key="1">
    <source>
        <dbReference type="EMBL" id="ASP21368.1"/>
    </source>
</evidence>
<dbReference type="RefSeq" id="WP_094035294.1">
    <property type="nucleotide sequence ID" value="NZ_CP022540.1"/>
</dbReference>
<keyword evidence="2" id="KW-1185">Reference proteome</keyword>
<protein>
    <submittedName>
        <fullName evidence="1">TIGR02453 family protein</fullName>
    </submittedName>
</protein>
<sequence>MAEPVDLNRLLPDARVFLTELAENNERDWFKANKSRYDSNLKRPSEKLLAQIANWMHETQGMTPRTKLFRPHRDVRFAEDKTPYHIHLHMMWSLPDGRAWMLGLSPDYATLGAGVMGFEPAQLDRWRAAVAADQGAALGDMIDAAGWRVDPPTLQRVPPPYPADHPREALLRYKGFVAWRDGLDDGLTENPEDTLRQAITDFAPLTDWLGDEVV</sequence>
<name>A0A222E5U1_9RHOB</name>
<evidence type="ECO:0000313" key="2">
    <source>
        <dbReference type="Proteomes" id="UP000203589"/>
    </source>
</evidence>
<reference evidence="1 2" key="1">
    <citation type="submission" date="2017-07" db="EMBL/GenBank/DDBJ databases">
        <title>Genome Sequence of Antarctobacter heliothermus Strain SMS3 Isolated from a culture of the Diatom Skeletonema marinoi.</title>
        <authorList>
            <person name="Topel M."/>
            <person name="Pinder M.I.M."/>
            <person name="Johansson O.N."/>
            <person name="Kourtchenko O."/>
            <person name="Godhe A."/>
            <person name="Clarke A.K."/>
        </authorList>
    </citation>
    <scope>NUCLEOTIDE SEQUENCE [LARGE SCALE GENOMIC DNA]</scope>
    <source>
        <strain evidence="1 2">SMS3</strain>
    </source>
</reference>
<accession>A0A222E5U1</accession>
<organism evidence="1 2">
    <name type="scientific">Antarctobacter heliothermus</name>
    <dbReference type="NCBI Taxonomy" id="74033"/>
    <lineage>
        <taxon>Bacteria</taxon>
        <taxon>Pseudomonadati</taxon>
        <taxon>Pseudomonadota</taxon>
        <taxon>Alphaproteobacteria</taxon>
        <taxon>Rhodobacterales</taxon>
        <taxon>Roseobacteraceae</taxon>
        <taxon>Antarctobacter</taxon>
    </lineage>
</organism>
<dbReference type="AlphaFoldDB" id="A0A222E5U1"/>
<dbReference type="InterPro" id="IPR015996">
    <property type="entry name" value="UCP028451"/>
</dbReference>
<dbReference type="Pfam" id="PF09365">
    <property type="entry name" value="DUF2461"/>
    <property type="match status" value="1"/>
</dbReference>
<dbReference type="EMBL" id="CP022540">
    <property type="protein sequence ID" value="ASP21368.1"/>
    <property type="molecule type" value="Genomic_DNA"/>
</dbReference>
<dbReference type="NCBIfam" id="TIGR02453">
    <property type="entry name" value="TIGR02453 family protein"/>
    <property type="match status" value="1"/>
</dbReference>
<dbReference type="InterPro" id="IPR012808">
    <property type="entry name" value="CHP02453"/>
</dbReference>
<dbReference type="KEGG" id="aht:ANTHELSMS3_02713"/>
<dbReference type="OrthoDB" id="9794241at2"/>
<dbReference type="PIRSF" id="PIRSF028451">
    <property type="entry name" value="UCP028451"/>
    <property type="match status" value="1"/>
</dbReference>
<dbReference type="PANTHER" id="PTHR36452">
    <property type="entry name" value="CHROMOSOME 12, WHOLE GENOME SHOTGUN SEQUENCE"/>
    <property type="match status" value="1"/>
</dbReference>
<proteinExistence type="predicted"/>